<evidence type="ECO:0000256" key="1">
    <source>
        <dbReference type="ARBA" id="ARBA00001092"/>
    </source>
</evidence>
<evidence type="ECO:0000313" key="11">
    <source>
        <dbReference type="Proteomes" id="UP000283523"/>
    </source>
</evidence>
<dbReference type="SUPFAM" id="SSF52317">
    <property type="entry name" value="Class I glutamine amidotransferase-like"/>
    <property type="match status" value="1"/>
</dbReference>
<dbReference type="OrthoDB" id="9799980at2"/>
<dbReference type="InterPro" id="IPR011811">
    <property type="entry name" value="Peptidase_S51_cyanophycinase"/>
</dbReference>
<keyword evidence="11" id="KW-1185">Reference proteome</keyword>
<dbReference type="CDD" id="cd03145">
    <property type="entry name" value="GAT1_cyanophycinase"/>
    <property type="match status" value="1"/>
</dbReference>
<dbReference type="GO" id="GO:0006508">
    <property type="term" value="P:proteolysis"/>
    <property type="evidence" value="ECO:0007669"/>
    <property type="project" value="UniProtKB-KW"/>
</dbReference>
<evidence type="ECO:0000256" key="5">
    <source>
        <dbReference type="ARBA" id="ARBA00015719"/>
    </source>
</evidence>
<dbReference type="NCBIfam" id="TIGR02069">
    <property type="entry name" value="cyanophycinase"/>
    <property type="match status" value="1"/>
</dbReference>
<keyword evidence="9" id="KW-0732">Signal</keyword>
<comment type="caution">
    <text evidence="10">The sequence shown here is derived from an EMBL/GenBank/DDBJ whole genome shotgun (WGS) entry which is preliminary data.</text>
</comment>
<evidence type="ECO:0000256" key="3">
    <source>
        <dbReference type="ARBA" id="ARBA00006534"/>
    </source>
</evidence>
<dbReference type="InterPro" id="IPR005320">
    <property type="entry name" value="Peptidase_S51"/>
</dbReference>
<comment type="catalytic activity">
    <reaction evidence="1">
        <text>[L-4-(L-arginin-2-N-yl)aspartate](n) + H2O = [L-4-(L-arginin-2-N-yl)aspartate](n-1) + L-4-(L-arginin-2-N-yl)aspartate</text>
        <dbReference type="Rhea" id="RHEA:12845"/>
        <dbReference type="Rhea" id="RHEA-COMP:13728"/>
        <dbReference type="Rhea" id="RHEA-COMP:13734"/>
        <dbReference type="ChEBI" id="CHEBI:15377"/>
        <dbReference type="ChEBI" id="CHEBI:137986"/>
        <dbReference type="ChEBI" id="CHEBI:137991"/>
        <dbReference type="EC" id="3.4.15.6"/>
    </reaction>
</comment>
<evidence type="ECO:0000256" key="9">
    <source>
        <dbReference type="SAM" id="SignalP"/>
    </source>
</evidence>
<dbReference type="Gene3D" id="3.40.50.880">
    <property type="match status" value="1"/>
</dbReference>
<gene>
    <name evidence="10" type="ORF">DYU11_24300</name>
</gene>
<dbReference type="PANTHER" id="PTHR36175:SF1">
    <property type="entry name" value="CYANOPHYCINASE"/>
    <property type="match status" value="1"/>
</dbReference>
<feature type="chain" id="PRO_5019053099" description="Cyanophycinase" evidence="9">
    <location>
        <begin position="22"/>
        <end position="298"/>
    </location>
</feature>
<sequence>MKTTTLFAFIIASLSLLPAQAQTQSPAKPVGPEKGALVIVGGGAMGPEIWGRFIELAGGPNANIVVIPTAGEDSSIVNSGARDKNRLLDLGVRQVTVLHTRDPKESNQESFVAPLKRATGVWFIGGRHWRLADSYLNTLAHKEFNALLARGGVIGGTSAGATILGSFMVRGDTKGNAILIGDHTQGLDFIHNVTIDQHVLRRNRQFDLINVIKERPELLGIGIDESTAIVVQKNTFEVIGNSFVGIYTAEQIANNAQYPSGQNSTGGPFYFLGRGQTFDLQTRKVLTPQRLRPNEPAK</sequence>
<keyword evidence="8" id="KW-0720">Serine protease</keyword>
<keyword evidence="6" id="KW-0645">Protease</keyword>
<dbReference type="Proteomes" id="UP000283523">
    <property type="component" value="Unassembled WGS sequence"/>
</dbReference>
<evidence type="ECO:0000256" key="4">
    <source>
        <dbReference type="ARBA" id="ARBA00013115"/>
    </source>
</evidence>
<reference evidence="10 11" key="1">
    <citation type="submission" date="2018-08" db="EMBL/GenBank/DDBJ databases">
        <title>Fibrisoma montanum sp. nov., isolated from Danxia mountain soil.</title>
        <authorList>
            <person name="Huang Y."/>
        </authorList>
    </citation>
    <scope>NUCLEOTIDE SEQUENCE [LARGE SCALE GENOMIC DNA]</scope>
    <source>
        <strain evidence="10 11">HYT19</strain>
    </source>
</reference>
<dbReference type="GO" id="GO:0008241">
    <property type="term" value="F:peptidyl-dipeptidase activity"/>
    <property type="evidence" value="ECO:0007669"/>
    <property type="project" value="UniProtKB-EC"/>
</dbReference>
<dbReference type="AlphaFoldDB" id="A0A418M305"/>
<dbReference type="InterPro" id="IPR029062">
    <property type="entry name" value="Class_I_gatase-like"/>
</dbReference>
<dbReference type="EMBL" id="QXED01000007">
    <property type="protein sequence ID" value="RIV20035.1"/>
    <property type="molecule type" value="Genomic_DNA"/>
</dbReference>
<comment type="function">
    <text evidence="2">Exopeptidase that catalyzes the hydrolytic cleavage of multi-L-arginyl-poly-L-aspartic acid (cyanophycin; a water-insoluble reserve polymer) into aspartate-arginine dipeptides.</text>
</comment>
<dbReference type="GO" id="GO:0004180">
    <property type="term" value="F:carboxypeptidase activity"/>
    <property type="evidence" value="ECO:0007669"/>
    <property type="project" value="UniProtKB-KW"/>
</dbReference>
<evidence type="ECO:0000313" key="10">
    <source>
        <dbReference type="EMBL" id="RIV20035.1"/>
    </source>
</evidence>
<dbReference type="RefSeq" id="WP_119670320.1">
    <property type="nucleotide sequence ID" value="NZ_QXED01000007.1"/>
</dbReference>
<evidence type="ECO:0000256" key="7">
    <source>
        <dbReference type="ARBA" id="ARBA00022801"/>
    </source>
</evidence>
<comment type="similarity">
    <text evidence="3">Belongs to the peptidase S51 family.</text>
</comment>
<accession>A0A418M305</accession>
<dbReference type="GO" id="GO:0008236">
    <property type="term" value="F:serine-type peptidase activity"/>
    <property type="evidence" value="ECO:0007669"/>
    <property type="project" value="UniProtKB-KW"/>
</dbReference>
<dbReference type="PANTHER" id="PTHR36175">
    <property type="entry name" value="CYANOPHYCINASE"/>
    <property type="match status" value="1"/>
</dbReference>
<evidence type="ECO:0000256" key="8">
    <source>
        <dbReference type="ARBA" id="ARBA00022825"/>
    </source>
</evidence>
<protein>
    <recommendedName>
        <fullName evidence="5">Cyanophycinase</fullName>
        <ecNumber evidence="4">3.4.15.6</ecNumber>
    </recommendedName>
</protein>
<organism evidence="10 11">
    <name type="scientific">Fibrisoma montanum</name>
    <dbReference type="NCBI Taxonomy" id="2305895"/>
    <lineage>
        <taxon>Bacteria</taxon>
        <taxon>Pseudomonadati</taxon>
        <taxon>Bacteroidota</taxon>
        <taxon>Cytophagia</taxon>
        <taxon>Cytophagales</taxon>
        <taxon>Spirosomataceae</taxon>
        <taxon>Fibrisoma</taxon>
    </lineage>
</organism>
<proteinExistence type="inferred from homology"/>
<evidence type="ECO:0000256" key="2">
    <source>
        <dbReference type="ARBA" id="ARBA00002039"/>
    </source>
</evidence>
<dbReference type="Pfam" id="PF03575">
    <property type="entry name" value="Peptidase_S51"/>
    <property type="match status" value="1"/>
</dbReference>
<feature type="signal peptide" evidence="9">
    <location>
        <begin position="1"/>
        <end position="21"/>
    </location>
</feature>
<keyword evidence="10" id="KW-0121">Carboxypeptidase</keyword>
<name>A0A418M305_9BACT</name>
<dbReference type="EC" id="3.4.15.6" evidence="4"/>
<evidence type="ECO:0000256" key="6">
    <source>
        <dbReference type="ARBA" id="ARBA00022670"/>
    </source>
</evidence>
<keyword evidence="7 10" id="KW-0378">Hydrolase</keyword>